<dbReference type="RefSeq" id="WP_281042638.1">
    <property type="nucleotide sequence ID" value="NZ_JARYGZ010000001.1"/>
</dbReference>
<sequence length="396" mass="42073">MKKTHKERPASRKAKIIGCAVGLLLAWPTLQLSLALAHSADEDLAAADFAEDSQSAATAAAQQRLADGDPAGAETLARNALAVSPISDASLRVLALAEQQQGNWQHSNALMNQAAALGWRDLPTQLWLAAAYVQAKDYENAANRLDAALRVNPDLPQLHALIDSSAADPQLRPYLLRRLALNPAWRQSYFADPTLASPDAARARGSLLAGLSGTANPPSHDELVQVLSAMVSAGAAGEARNLWIAANHGANQPLYDGRFERTAQSYASPFEWSLRSVPGAETSAEKRDNAPGDALLVRTDGTASGTLARQWLRLTPGEHQLTVSSAGPASSLRSLAWTIRCMPHGPTITTLQGSGKRDTAAFATAPDCTDQVIELQARPQAGSSNGEVRFFDMVIN</sequence>
<organism evidence="2 3">
    <name type="scientific">Sphingomonas oryzagri</name>
    <dbReference type="NCBI Taxonomy" id="3042314"/>
    <lineage>
        <taxon>Bacteria</taxon>
        <taxon>Pseudomonadati</taxon>
        <taxon>Pseudomonadota</taxon>
        <taxon>Alphaproteobacteria</taxon>
        <taxon>Sphingomonadales</taxon>
        <taxon>Sphingomonadaceae</taxon>
        <taxon>Sphingomonas</taxon>
    </lineage>
</organism>
<accession>A0ABT6MXR8</accession>
<evidence type="ECO:0000313" key="3">
    <source>
        <dbReference type="Proteomes" id="UP001160625"/>
    </source>
</evidence>
<dbReference type="Proteomes" id="UP001160625">
    <property type="component" value="Unassembled WGS sequence"/>
</dbReference>
<name>A0ABT6MXR8_9SPHN</name>
<dbReference type="EMBL" id="JARYGZ010000001">
    <property type="protein sequence ID" value="MDH7637279.1"/>
    <property type="molecule type" value="Genomic_DNA"/>
</dbReference>
<dbReference type="Gene3D" id="1.25.40.10">
    <property type="entry name" value="Tetratricopeptide repeat domain"/>
    <property type="match status" value="1"/>
</dbReference>
<dbReference type="InterPro" id="IPR011990">
    <property type="entry name" value="TPR-like_helical_dom_sf"/>
</dbReference>
<dbReference type="InterPro" id="IPR019734">
    <property type="entry name" value="TPR_rpt"/>
</dbReference>
<keyword evidence="1" id="KW-0802">TPR repeat</keyword>
<reference evidence="2" key="1">
    <citation type="submission" date="2023-04" db="EMBL/GenBank/DDBJ databases">
        <title>Sphingomonas sp. MAHUQ-71 isolated from rice field.</title>
        <authorList>
            <person name="Huq M.A."/>
        </authorList>
    </citation>
    <scope>NUCLEOTIDE SEQUENCE</scope>
    <source>
        <strain evidence="2">MAHUQ-71</strain>
    </source>
</reference>
<gene>
    <name evidence="2" type="ORF">QGN17_00920</name>
</gene>
<dbReference type="SUPFAM" id="SSF48452">
    <property type="entry name" value="TPR-like"/>
    <property type="match status" value="1"/>
</dbReference>
<comment type="caution">
    <text evidence="2">The sequence shown here is derived from an EMBL/GenBank/DDBJ whole genome shotgun (WGS) entry which is preliminary data.</text>
</comment>
<evidence type="ECO:0000313" key="2">
    <source>
        <dbReference type="EMBL" id="MDH7637279.1"/>
    </source>
</evidence>
<dbReference type="PROSITE" id="PS50005">
    <property type="entry name" value="TPR"/>
    <property type="match status" value="1"/>
</dbReference>
<keyword evidence="3" id="KW-1185">Reference proteome</keyword>
<protein>
    <recommendedName>
        <fullName evidence="4">Tetratricopeptide repeat protein</fullName>
    </recommendedName>
</protein>
<evidence type="ECO:0000256" key="1">
    <source>
        <dbReference type="PROSITE-ProRule" id="PRU00339"/>
    </source>
</evidence>
<proteinExistence type="predicted"/>
<evidence type="ECO:0008006" key="4">
    <source>
        <dbReference type="Google" id="ProtNLM"/>
    </source>
</evidence>
<feature type="repeat" description="TPR" evidence="1">
    <location>
        <begin position="122"/>
        <end position="155"/>
    </location>
</feature>